<dbReference type="InterPro" id="IPR045031">
    <property type="entry name" value="DHP_synth-like"/>
</dbReference>
<dbReference type="Proteomes" id="UP000317835">
    <property type="component" value="Chromosome"/>
</dbReference>
<reference evidence="3 4" key="1">
    <citation type="submission" date="2019-02" db="EMBL/GenBank/DDBJ databases">
        <title>Deep-cultivation of Planctomycetes and their phenomic and genomic characterization uncovers novel biology.</title>
        <authorList>
            <person name="Wiegand S."/>
            <person name="Jogler M."/>
            <person name="Boedeker C."/>
            <person name="Pinto D."/>
            <person name="Vollmers J."/>
            <person name="Rivas-Marin E."/>
            <person name="Kohn T."/>
            <person name="Peeters S.H."/>
            <person name="Heuer A."/>
            <person name="Rast P."/>
            <person name="Oberbeckmann S."/>
            <person name="Bunk B."/>
            <person name="Jeske O."/>
            <person name="Meyerdierks A."/>
            <person name="Storesund J.E."/>
            <person name="Kallscheuer N."/>
            <person name="Luecker S."/>
            <person name="Lage O.M."/>
            <person name="Pohl T."/>
            <person name="Merkel B.J."/>
            <person name="Hornburger P."/>
            <person name="Mueller R.-W."/>
            <person name="Bruemmer F."/>
            <person name="Labrenz M."/>
            <person name="Spormann A.M."/>
            <person name="Op den Camp H."/>
            <person name="Overmann J."/>
            <person name="Amann R."/>
            <person name="Jetten M.S.M."/>
            <person name="Mascher T."/>
            <person name="Medema M.H."/>
            <person name="Devos D.P."/>
            <person name="Kaster A.-K."/>
            <person name="Ovreas L."/>
            <person name="Rohde M."/>
            <person name="Galperin M.Y."/>
            <person name="Jogler C."/>
        </authorList>
    </citation>
    <scope>NUCLEOTIDE SEQUENCE [LARGE SCALE GENOMIC DNA]</scope>
    <source>
        <strain evidence="3 4">ElP</strain>
    </source>
</reference>
<dbReference type="PANTHER" id="PTHR20941">
    <property type="entry name" value="FOLATE SYNTHESIS PROTEINS"/>
    <property type="match status" value="1"/>
</dbReference>
<evidence type="ECO:0000313" key="4">
    <source>
        <dbReference type="Proteomes" id="UP000317835"/>
    </source>
</evidence>
<keyword evidence="4" id="KW-1185">Reference proteome</keyword>
<evidence type="ECO:0000259" key="2">
    <source>
        <dbReference type="PROSITE" id="PS50972"/>
    </source>
</evidence>
<protein>
    <submittedName>
        <fullName evidence="3">Pterin binding enzyme</fullName>
    </submittedName>
</protein>
<dbReference type="Pfam" id="PF20123">
    <property type="entry name" value="DUF6513"/>
    <property type="match status" value="1"/>
</dbReference>
<dbReference type="InterPro" id="IPR011005">
    <property type="entry name" value="Dihydropteroate_synth-like_sf"/>
</dbReference>
<feature type="domain" description="Pterin-binding" evidence="2">
    <location>
        <begin position="113"/>
        <end position="369"/>
    </location>
</feature>
<dbReference type="InterPro" id="IPR045406">
    <property type="entry name" value="DUF6513"/>
</dbReference>
<dbReference type="GO" id="GO:0005829">
    <property type="term" value="C:cytosol"/>
    <property type="evidence" value="ECO:0007669"/>
    <property type="project" value="TreeGrafter"/>
</dbReference>
<dbReference type="GO" id="GO:0004156">
    <property type="term" value="F:dihydropteroate synthase activity"/>
    <property type="evidence" value="ECO:0007669"/>
    <property type="project" value="TreeGrafter"/>
</dbReference>
<dbReference type="KEGG" id="tpla:ElP_59110"/>
<organism evidence="3 4">
    <name type="scientific">Tautonia plasticadhaerens</name>
    <dbReference type="NCBI Taxonomy" id="2527974"/>
    <lineage>
        <taxon>Bacteria</taxon>
        <taxon>Pseudomonadati</taxon>
        <taxon>Planctomycetota</taxon>
        <taxon>Planctomycetia</taxon>
        <taxon>Isosphaerales</taxon>
        <taxon>Isosphaeraceae</taxon>
        <taxon>Tautonia</taxon>
    </lineage>
</organism>
<gene>
    <name evidence="3" type="ORF">ElP_59110</name>
</gene>
<dbReference type="GO" id="GO:0046654">
    <property type="term" value="P:tetrahydrofolate biosynthetic process"/>
    <property type="evidence" value="ECO:0007669"/>
    <property type="project" value="TreeGrafter"/>
</dbReference>
<evidence type="ECO:0000313" key="3">
    <source>
        <dbReference type="EMBL" id="QDV37964.1"/>
    </source>
</evidence>
<dbReference type="AlphaFoldDB" id="A0A518HAT5"/>
<dbReference type="RefSeq" id="WP_145276120.1">
    <property type="nucleotide sequence ID" value="NZ_CP036426.1"/>
</dbReference>
<sequence>MPNDRPCPRPRLLFITGRLAEFALRQVLDDLAPRAGVEAEVAVLPITVAALMPTPWIARHLEVPPGVDRVILPGMCKGDLAPVVEKAGGVPVERGPDDLRDLPRSFGLDSPDAEGYGAFDIEILAEINHAPTLPLDQLLSQADRFAAEGADRIDLGCDPGGPWPGVAEAVVALRERGHRVSVDSFDPVEVARAVEAGADLVLSVDGSNRDRAGDWGAEVVVIPDRVGTLEGLDASVESLSKHGIPFRIDPILEPIGFGFAASLGRYLEVRRRYPDSAMMMGVGNLTELTDVDSAGMNVALIGVCQEVGVGSVLTTAVINWARSSVREIDLARRLSYHAVTNRTLPKHLEPGLVTLRDPKVPRFGRDTLEELQRRIRDPNWRIFAEDGVIYALNHQHFLADADPFALFDRMGVADPEHAFYLGYELAKARTALTLDKHYRQDQALDWGYLTEPEVGAVERRKRERRQHRGRPEGGSGEAGA</sequence>
<dbReference type="PANTHER" id="PTHR20941:SF1">
    <property type="entry name" value="FOLIC ACID SYNTHESIS PROTEIN FOL1"/>
    <property type="match status" value="1"/>
</dbReference>
<feature type="region of interest" description="Disordered" evidence="1">
    <location>
        <begin position="457"/>
        <end position="480"/>
    </location>
</feature>
<dbReference type="EMBL" id="CP036426">
    <property type="protein sequence ID" value="QDV37964.1"/>
    <property type="molecule type" value="Genomic_DNA"/>
</dbReference>
<feature type="compositionally biased region" description="Basic residues" evidence="1">
    <location>
        <begin position="459"/>
        <end position="468"/>
    </location>
</feature>
<accession>A0A518HAT5</accession>
<dbReference type="SUPFAM" id="SSF51717">
    <property type="entry name" value="Dihydropteroate synthetase-like"/>
    <property type="match status" value="1"/>
</dbReference>
<dbReference type="Gene3D" id="3.20.20.20">
    <property type="entry name" value="Dihydropteroate synthase-like"/>
    <property type="match status" value="1"/>
</dbReference>
<dbReference type="OrthoDB" id="4029442at2"/>
<name>A0A518HAT5_9BACT</name>
<dbReference type="PROSITE" id="PS50972">
    <property type="entry name" value="PTERIN_BINDING"/>
    <property type="match status" value="1"/>
</dbReference>
<evidence type="ECO:0000256" key="1">
    <source>
        <dbReference type="SAM" id="MobiDB-lite"/>
    </source>
</evidence>
<proteinExistence type="predicted"/>
<dbReference type="InterPro" id="IPR000489">
    <property type="entry name" value="Pterin-binding_dom"/>
</dbReference>